<dbReference type="EMBL" id="FODE01000008">
    <property type="protein sequence ID" value="SEN51492.1"/>
    <property type="molecule type" value="Genomic_DNA"/>
</dbReference>
<keyword evidence="2" id="KW-1185">Reference proteome</keyword>
<organism evidence="1 2">
    <name type="scientific">Paracoccus alcaliphilus</name>
    <dbReference type="NCBI Taxonomy" id="34002"/>
    <lineage>
        <taxon>Bacteria</taxon>
        <taxon>Pseudomonadati</taxon>
        <taxon>Pseudomonadota</taxon>
        <taxon>Alphaproteobacteria</taxon>
        <taxon>Rhodobacterales</taxon>
        <taxon>Paracoccaceae</taxon>
        <taxon>Paracoccus</taxon>
    </lineage>
</organism>
<reference evidence="1 2" key="1">
    <citation type="submission" date="2016-10" db="EMBL/GenBank/DDBJ databases">
        <authorList>
            <person name="de Groot N.N."/>
        </authorList>
    </citation>
    <scope>NUCLEOTIDE SEQUENCE [LARGE SCALE GENOMIC DNA]</scope>
    <source>
        <strain evidence="1 2">DSM 8512</strain>
    </source>
</reference>
<evidence type="ECO:0000313" key="1">
    <source>
        <dbReference type="EMBL" id="SEN51492.1"/>
    </source>
</evidence>
<dbReference type="AlphaFoldDB" id="A0A1H8H563"/>
<dbReference type="RefSeq" id="WP_170851780.1">
    <property type="nucleotide sequence ID" value="NZ_CP067124.1"/>
</dbReference>
<proteinExistence type="predicted"/>
<evidence type="ECO:0000313" key="2">
    <source>
        <dbReference type="Proteomes" id="UP000199054"/>
    </source>
</evidence>
<protein>
    <submittedName>
        <fullName evidence="1">Uncharacterized protein</fullName>
    </submittedName>
</protein>
<accession>A0A1H8H563</accession>
<name>A0A1H8H563_9RHOB</name>
<gene>
    <name evidence="1" type="ORF">SAMN04489859_1008131</name>
</gene>
<dbReference type="Proteomes" id="UP000199054">
    <property type="component" value="Unassembled WGS sequence"/>
</dbReference>
<dbReference type="STRING" id="34002.SAMN04489859_1008131"/>
<sequence length="57" mass="6364">MEEVGFFHPDRGYWQAISEPSQNVLDGYPDGTIRVPLKPGAGYEWIGGKWVADEAPE</sequence>